<name>A0A9D4BSD5_DREPO</name>
<reference evidence="1" key="2">
    <citation type="submission" date="2020-11" db="EMBL/GenBank/DDBJ databases">
        <authorList>
            <person name="McCartney M.A."/>
            <person name="Auch B."/>
            <person name="Kono T."/>
            <person name="Mallez S."/>
            <person name="Becker A."/>
            <person name="Gohl D.M."/>
            <person name="Silverstein K.A.T."/>
            <person name="Koren S."/>
            <person name="Bechman K.B."/>
            <person name="Herman A."/>
            <person name="Abrahante J.E."/>
            <person name="Garbe J."/>
        </authorList>
    </citation>
    <scope>NUCLEOTIDE SEQUENCE</scope>
    <source>
        <strain evidence="1">Duluth1</strain>
        <tissue evidence="1">Whole animal</tissue>
    </source>
</reference>
<dbReference type="AlphaFoldDB" id="A0A9D4BSD5"/>
<dbReference type="EMBL" id="JAIWYP010000015">
    <property type="protein sequence ID" value="KAH3703667.1"/>
    <property type="molecule type" value="Genomic_DNA"/>
</dbReference>
<sequence length="102" mass="11730">MIQQLIHISYGFIDFTQESVGPNNIPGYGKVQELAACLVILRKNTYLTDQEADRLIQLWNNLIDYDKRPTSFPERFSKEARGRYKAKKSIPNVVPGVESTER</sequence>
<keyword evidence="2" id="KW-1185">Reference proteome</keyword>
<gene>
    <name evidence="1" type="ORF">DPMN_078709</name>
</gene>
<accession>A0A9D4BSD5</accession>
<dbReference type="Proteomes" id="UP000828390">
    <property type="component" value="Unassembled WGS sequence"/>
</dbReference>
<organism evidence="1 2">
    <name type="scientific">Dreissena polymorpha</name>
    <name type="common">Zebra mussel</name>
    <name type="synonym">Mytilus polymorpha</name>
    <dbReference type="NCBI Taxonomy" id="45954"/>
    <lineage>
        <taxon>Eukaryota</taxon>
        <taxon>Metazoa</taxon>
        <taxon>Spiralia</taxon>
        <taxon>Lophotrochozoa</taxon>
        <taxon>Mollusca</taxon>
        <taxon>Bivalvia</taxon>
        <taxon>Autobranchia</taxon>
        <taxon>Heteroconchia</taxon>
        <taxon>Euheterodonta</taxon>
        <taxon>Imparidentia</taxon>
        <taxon>Neoheterodontei</taxon>
        <taxon>Myida</taxon>
        <taxon>Dreissenoidea</taxon>
        <taxon>Dreissenidae</taxon>
        <taxon>Dreissena</taxon>
    </lineage>
</organism>
<protein>
    <submittedName>
        <fullName evidence="1">Uncharacterized protein</fullName>
    </submittedName>
</protein>
<reference evidence="1" key="1">
    <citation type="journal article" date="2019" name="bioRxiv">
        <title>The Genome of the Zebra Mussel, Dreissena polymorpha: A Resource for Invasive Species Research.</title>
        <authorList>
            <person name="McCartney M.A."/>
            <person name="Auch B."/>
            <person name="Kono T."/>
            <person name="Mallez S."/>
            <person name="Zhang Y."/>
            <person name="Obille A."/>
            <person name="Becker A."/>
            <person name="Abrahante J.E."/>
            <person name="Garbe J."/>
            <person name="Badalamenti J.P."/>
            <person name="Herman A."/>
            <person name="Mangelson H."/>
            <person name="Liachko I."/>
            <person name="Sullivan S."/>
            <person name="Sone E.D."/>
            <person name="Koren S."/>
            <person name="Silverstein K.A.T."/>
            <person name="Beckman K.B."/>
            <person name="Gohl D.M."/>
        </authorList>
    </citation>
    <scope>NUCLEOTIDE SEQUENCE</scope>
    <source>
        <strain evidence="1">Duluth1</strain>
        <tissue evidence="1">Whole animal</tissue>
    </source>
</reference>
<proteinExistence type="predicted"/>
<comment type="caution">
    <text evidence="1">The sequence shown here is derived from an EMBL/GenBank/DDBJ whole genome shotgun (WGS) entry which is preliminary data.</text>
</comment>
<evidence type="ECO:0000313" key="2">
    <source>
        <dbReference type="Proteomes" id="UP000828390"/>
    </source>
</evidence>
<evidence type="ECO:0000313" key="1">
    <source>
        <dbReference type="EMBL" id="KAH3703667.1"/>
    </source>
</evidence>